<protein>
    <submittedName>
        <fullName evidence="1">Putative secreted protein</fullName>
    </submittedName>
</protein>
<organism evidence="1">
    <name type="scientific">Ixodes ricinus</name>
    <name type="common">Common tick</name>
    <name type="synonym">Acarus ricinus</name>
    <dbReference type="NCBI Taxonomy" id="34613"/>
    <lineage>
        <taxon>Eukaryota</taxon>
        <taxon>Metazoa</taxon>
        <taxon>Ecdysozoa</taxon>
        <taxon>Arthropoda</taxon>
        <taxon>Chelicerata</taxon>
        <taxon>Arachnida</taxon>
        <taxon>Acari</taxon>
        <taxon>Parasitiformes</taxon>
        <taxon>Ixodida</taxon>
        <taxon>Ixodoidea</taxon>
        <taxon>Ixodidae</taxon>
        <taxon>Ixodinae</taxon>
        <taxon>Ixodes</taxon>
    </lineage>
</organism>
<sequence length="80" mass="8410">MMRPSVWFWWVSNSCSTPNVCMASSLVGAITRAPVPLRGMNLSLESSSTAGIRKASVLPLPVLAAATMSLPSSRCGMVLA</sequence>
<name>A0A6B0U665_IXORI</name>
<reference evidence="1" key="1">
    <citation type="submission" date="2019-12" db="EMBL/GenBank/DDBJ databases">
        <title>An insight into the sialome of adult female Ixodes ricinus ticks feeding for 6 days.</title>
        <authorList>
            <person name="Perner J."/>
            <person name="Ribeiro J.M.C."/>
        </authorList>
    </citation>
    <scope>NUCLEOTIDE SEQUENCE</scope>
    <source>
        <strain evidence="1">Semi-engorged</strain>
        <tissue evidence="1">Salivary glands</tissue>
    </source>
</reference>
<dbReference type="EMBL" id="GIFC01002211">
    <property type="protein sequence ID" value="MXU84294.1"/>
    <property type="molecule type" value="Transcribed_RNA"/>
</dbReference>
<accession>A0A6B0U665</accession>
<dbReference type="AlphaFoldDB" id="A0A6B0U665"/>
<evidence type="ECO:0000313" key="1">
    <source>
        <dbReference type="EMBL" id="MXU84294.1"/>
    </source>
</evidence>
<proteinExistence type="predicted"/>